<evidence type="ECO:0000313" key="2">
    <source>
        <dbReference type="EMBL" id="MBB4864858.1"/>
    </source>
</evidence>
<name>A0A7W7KMK0_PSENT</name>
<gene>
    <name evidence="2" type="ORF">HNP46_003730</name>
</gene>
<sequence>MSDVTPRHATPRGTRTVALPGRVRPPGMAASVC</sequence>
<organism evidence="2 3">
    <name type="scientific">Pseudomonas nitroreducens</name>
    <dbReference type="NCBI Taxonomy" id="46680"/>
    <lineage>
        <taxon>Bacteria</taxon>
        <taxon>Pseudomonadati</taxon>
        <taxon>Pseudomonadota</taxon>
        <taxon>Gammaproteobacteria</taxon>
        <taxon>Pseudomonadales</taxon>
        <taxon>Pseudomonadaceae</taxon>
        <taxon>Pseudomonas</taxon>
    </lineage>
</organism>
<feature type="region of interest" description="Disordered" evidence="1">
    <location>
        <begin position="1"/>
        <end position="33"/>
    </location>
</feature>
<reference evidence="2 3" key="1">
    <citation type="submission" date="2020-08" db="EMBL/GenBank/DDBJ databases">
        <title>Functional genomics of gut bacteria from endangered species of beetles.</title>
        <authorList>
            <person name="Carlos-Shanley C."/>
        </authorList>
    </citation>
    <scope>NUCLEOTIDE SEQUENCE [LARGE SCALE GENOMIC DNA]</scope>
    <source>
        <strain evidence="2 3">S00179</strain>
    </source>
</reference>
<dbReference type="AlphaFoldDB" id="A0A7W7KMK0"/>
<protein>
    <submittedName>
        <fullName evidence="2">Uncharacterized protein</fullName>
    </submittedName>
</protein>
<proteinExistence type="predicted"/>
<evidence type="ECO:0000313" key="3">
    <source>
        <dbReference type="Proteomes" id="UP000566995"/>
    </source>
</evidence>
<dbReference type="EMBL" id="JACHLI010000014">
    <property type="protein sequence ID" value="MBB4864858.1"/>
    <property type="molecule type" value="Genomic_DNA"/>
</dbReference>
<accession>A0A7W7KMK0</accession>
<comment type="caution">
    <text evidence="2">The sequence shown here is derived from an EMBL/GenBank/DDBJ whole genome shotgun (WGS) entry which is preliminary data.</text>
</comment>
<evidence type="ECO:0000256" key="1">
    <source>
        <dbReference type="SAM" id="MobiDB-lite"/>
    </source>
</evidence>
<dbReference type="Proteomes" id="UP000566995">
    <property type="component" value="Unassembled WGS sequence"/>
</dbReference>